<reference evidence="3 4" key="1">
    <citation type="submission" date="2016-07" db="EMBL/GenBank/DDBJ databases">
        <title>Pervasive Adenine N6-methylation of Active Genes in Fungi.</title>
        <authorList>
            <consortium name="DOE Joint Genome Institute"/>
            <person name="Mondo S.J."/>
            <person name="Dannebaum R.O."/>
            <person name="Kuo R.C."/>
            <person name="Labutti K."/>
            <person name="Haridas S."/>
            <person name="Kuo A."/>
            <person name="Salamov A."/>
            <person name="Ahrendt S.R."/>
            <person name="Lipzen A."/>
            <person name="Sullivan W."/>
            <person name="Andreopoulos W.B."/>
            <person name="Clum A."/>
            <person name="Lindquist E."/>
            <person name="Daum C."/>
            <person name="Ramamoorthy G.K."/>
            <person name="Gryganskyi A."/>
            <person name="Culley D."/>
            <person name="Magnuson J.K."/>
            <person name="James T.Y."/>
            <person name="O'Malley M.A."/>
            <person name="Stajich J.E."/>
            <person name="Spatafora J.W."/>
            <person name="Visel A."/>
            <person name="Grigoriev I.V."/>
        </authorList>
    </citation>
    <scope>NUCLEOTIDE SEQUENCE [LARGE SCALE GENOMIC DNA]</scope>
    <source>
        <strain evidence="3 4">NRRL 2496</strain>
    </source>
</reference>
<dbReference type="SUPFAM" id="SSF57850">
    <property type="entry name" value="RING/U-box"/>
    <property type="match status" value="1"/>
</dbReference>
<evidence type="ECO:0000256" key="1">
    <source>
        <dbReference type="PROSITE-ProRule" id="PRU00502"/>
    </source>
</evidence>
<dbReference type="SMART" id="SM00290">
    <property type="entry name" value="ZnF_UBP"/>
    <property type="match status" value="1"/>
</dbReference>
<evidence type="ECO:0000313" key="3">
    <source>
        <dbReference type="EMBL" id="ORY93339.1"/>
    </source>
</evidence>
<dbReference type="InterPro" id="IPR013083">
    <property type="entry name" value="Znf_RING/FYVE/PHD"/>
</dbReference>
<dbReference type="InterPro" id="IPR001607">
    <property type="entry name" value="Znf_UBP"/>
</dbReference>
<keyword evidence="4" id="KW-1185">Reference proteome</keyword>
<dbReference type="PROSITE" id="PS50271">
    <property type="entry name" value="ZF_UBP"/>
    <property type="match status" value="1"/>
</dbReference>
<accession>A0A1X2H4K2</accession>
<organism evidence="3 4">
    <name type="scientific">Syncephalastrum racemosum</name>
    <name type="common">Filamentous fungus</name>
    <dbReference type="NCBI Taxonomy" id="13706"/>
    <lineage>
        <taxon>Eukaryota</taxon>
        <taxon>Fungi</taxon>
        <taxon>Fungi incertae sedis</taxon>
        <taxon>Mucoromycota</taxon>
        <taxon>Mucoromycotina</taxon>
        <taxon>Mucoromycetes</taxon>
        <taxon>Mucorales</taxon>
        <taxon>Syncephalastraceae</taxon>
        <taxon>Syncephalastrum</taxon>
    </lineage>
</organism>
<dbReference type="EMBL" id="MCGN01000009">
    <property type="protein sequence ID" value="ORY93339.1"/>
    <property type="molecule type" value="Genomic_DNA"/>
</dbReference>
<dbReference type="Pfam" id="PF02148">
    <property type="entry name" value="zf-UBP"/>
    <property type="match status" value="1"/>
</dbReference>
<dbReference type="STRING" id="13706.A0A1X2H4K2"/>
<name>A0A1X2H4K2_SYNRA</name>
<dbReference type="GO" id="GO:0008270">
    <property type="term" value="F:zinc ion binding"/>
    <property type="evidence" value="ECO:0007669"/>
    <property type="project" value="UniProtKB-KW"/>
</dbReference>
<dbReference type="OrthoDB" id="424012at2759"/>
<protein>
    <recommendedName>
        <fullName evidence="2">UBP-type domain-containing protein</fullName>
    </recommendedName>
</protein>
<evidence type="ECO:0000259" key="2">
    <source>
        <dbReference type="PROSITE" id="PS50271"/>
    </source>
</evidence>
<sequence length="126" mass="13924">MDDDIGFAVEPITNCSHVPTDLPRQPFVEKPCAECGEPKENWQCMTCDVVLCSRYRQGHMRQHCESREGHSVCLSYSDLSLWCYACDSYIANDALDSTKRAAYIAKFGEEPPTRAPLLAGAASSSA</sequence>
<dbReference type="AlphaFoldDB" id="A0A1X2H4K2"/>
<keyword evidence="1" id="KW-0863">Zinc-finger</keyword>
<dbReference type="OMA" id="NRCQHPS"/>
<comment type="caution">
    <text evidence="3">The sequence shown here is derived from an EMBL/GenBank/DDBJ whole genome shotgun (WGS) entry which is preliminary data.</text>
</comment>
<evidence type="ECO:0000313" key="4">
    <source>
        <dbReference type="Proteomes" id="UP000242180"/>
    </source>
</evidence>
<dbReference type="Gene3D" id="3.30.40.10">
    <property type="entry name" value="Zinc/RING finger domain, C3HC4 (zinc finger)"/>
    <property type="match status" value="1"/>
</dbReference>
<keyword evidence="1" id="KW-0862">Zinc</keyword>
<gene>
    <name evidence="3" type="ORF">BCR43DRAFT_496747</name>
</gene>
<dbReference type="PANTHER" id="PTHR47665">
    <property type="entry name" value="HISTONE DEACETYLASE-LIKE PROTEIN"/>
    <property type="match status" value="1"/>
</dbReference>
<keyword evidence="1" id="KW-0479">Metal-binding</keyword>
<dbReference type="InParanoid" id="A0A1X2H4K2"/>
<feature type="domain" description="UBP-type" evidence="2">
    <location>
        <begin position="13"/>
        <end position="109"/>
    </location>
</feature>
<dbReference type="PANTHER" id="PTHR47665:SF1">
    <property type="entry name" value="HISTONE DEACETYLASE-LIKE PROTEIN"/>
    <property type="match status" value="1"/>
</dbReference>
<dbReference type="Proteomes" id="UP000242180">
    <property type="component" value="Unassembled WGS sequence"/>
</dbReference>
<proteinExistence type="predicted"/>